<dbReference type="Proteomes" id="UP000694240">
    <property type="component" value="Chromosome 8"/>
</dbReference>
<proteinExistence type="predicted"/>
<accession>A0A8T2ATP1</accession>
<name>A0A8T2ATP1_9BRAS</name>
<comment type="caution">
    <text evidence="1">The sequence shown here is derived from an EMBL/GenBank/DDBJ whole genome shotgun (WGS) entry which is preliminary data.</text>
</comment>
<evidence type="ECO:0000313" key="2">
    <source>
        <dbReference type="Proteomes" id="UP000694240"/>
    </source>
</evidence>
<gene>
    <name evidence="1" type="ORF">ISN45_Aa03g017750</name>
</gene>
<protein>
    <submittedName>
        <fullName evidence="1">Uncharacterized protein</fullName>
    </submittedName>
</protein>
<organism evidence="1 2">
    <name type="scientific">Arabidopsis thaliana x Arabidopsis arenosa</name>
    <dbReference type="NCBI Taxonomy" id="1240361"/>
    <lineage>
        <taxon>Eukaryota</taxon>
        <taxon>Viridiplantae</taxon>
        <taxon>Streptophyta</taxon>
        <taxon>Embryophyta</taxon>
        <taxon>Tracheophyta</taxon>
        <taxon>Spermatophyta</taxon>
        <taxon>Magnoliopsida</taxon>
        <taxon>eudicotyledons</taxon>
        <taxon>Gunneridae</taxon>
        <taxon>Pentapetalae</taxon>
        <taxon>rosids</taxon>
        <taxon>malvids</taxon>
        <taxon>Brassicales</taxon>
        <taxon>Brassicaceae</taxon>
        <taxon>Camelineae</taxon>
        <taxon>Arabidopsis</taxon>
    </lineage>
</organism>
<reference evidence="1 2" key="1">
    <citation type="submission" date="2020-12" db="EMBL/GenBank/DDBJ databases">
        <title>Concerted genomic and epigenomic changes stabilize Arabidopsis allopolyploids.</title>
        <authorList>
            <person name="Chen Z."/>
        </authorList>
    </citation>
    <scope>NUCLEOTIDE SEQUENCE [LARGE SCALE GENOMIC DNA]</scope>
    <source>
        <strain evidence="1">Allo738</strain>
        <tissue evidence="1">Leaf</tissue>
    </source>
</reference>
<sequence length="107" mass="12504">MYSCFSYVLFCFCKDCNSSFRNLCLHWHFLALSRTRHVHWCKNLNNQGFMTQNILLIPLSFGRQCFAGILRISIEADKLSFLFFFSLISELKPYPHQGSVLVGPKLF</sequence>
<dbReference type="EMBL" id="JAEFBK010000008">
    <property type="protein sequence ID" value="KAG7577503.1"/>
    <property type="molecule type" value="Genomic_DNA"/>
</dbReference>
<keyword evidence="2" id="KW-1185">Reference proteome</keyword>
<dbReference type="AlphaFoldDB" id="A0A8T2ATP1"/>
<evidence type="ECO:0000313" key="1">
    <source>
        <dbReference type="EMBL" id="KAG7577503.1"/>
    </source>
</evidence>